<sequence length="229" mass="24964">MSSAVPEEPPVSAWLTALEFDWDEITRGYRRQAIANNALVFGQGWHLDSVYVVQSGRLRVTADSIDGRKHHLMFIGPNGLAGDCGLFLEGRRYLVSAEAATDAVVCAVPAAAFMNVLQQSPALMRQFAALSALRFRIMLQHHALLGANSARRRVCHHLLGLMGSYGVAHPAGTLIRMAFTKQEMGDLCALSRVSVSQILSRLAEDGVVAEEGRELVVRAADRLVELART</sequence>
<evidence type="ECO:0000256" key="2">
    <source>
        <dbReference type="ARBA" id="ARBA00023125"/>
    </source>
</evidence>
<dbReference type="PANTHER" id="PTHR24567:SF26">
    <property type="entry name" value="REGULATORY PROTEIN YEIL"/>
    <property type="match status" value="1"/>
</dbReference>
<evidence type="ECO:0000256" key="1">
    <source>
        <dbReference type="ARBA" id="ARBA00023015"/>
    </source>
</evidence>
<keyword evidence="3" id="KW-0804">Transcription</keyword>
<evidence type="ECO:0000313" key="6">
    <source>
        <dbReference type="EMBL" id="MEJ8810994.1"/>
    </source>
</evidence>
<keyword evidence="1" id="KW-0805">Transcription regulation</keyword>
<evidence type="ECO:0000259" key="4">
    <source>
        <dbReference type="PROSITE" id="PS50042"/>
    </source>
</evidence>
<proteinExistence type="predicted"/>
<dbReference type="InterPro" id="IPR014710">
    <property type="entry name" value="RmlC-like_jellyroll"/>
</dbReference>
<dbReference type="EMBL" id="JBBKZU010000003">
    <property type="protein sequence ID" value="MEJ8810994.1"/>
    <property type="molecule type" value="Genomic_DNA"/>
</dbReference>
<dbReference type="SUPFAM" id="SSF46785">
    <property type="entry name" value="Winged helix' DNA-binding domain"/>
    <property type="match status" value="1"/>
</dbReference>
<evidence type="ECO:0000259" key="5">
    <source>
        <dbReference type="PROSITE" id="PS51063"/>
    </source>
</evidence>
<dbReference type="SMART" id="SM00419">
    <property type="entry name" value="HTH_CRP"/>
    <property type="match status" value="1"/>
</dbReference>
<dbReference type="Proteomes" id="UP001365846">
    <property type="component" value="Unassembled WGS sequence"/>
</dbReference>
<dbReference type="InterPro" id="IPR050397">
    <property type="entry name" value="Env_Response_Regulators"/>
</dbReference>
<name>A0ABU8VDP3_9BURK</name>
<dbReference type="Pfam" id="PF13545">
    <property type="entry name" value="HTH_Crp_2"/>
    <property type="match status" value="1"/>
</dbReference>
<organism evidence="6 7">
    <name type="scientific">Variovorax ureilyticus</name>
    <dbReference type="NCBI Taxonomy" id="1836198"/>
    <lineage>
        <taxon>Bacteria</taxon>
        <taxon>Pseudomonadati</taxon>
        <taxon>Pseudomonadota</taxon>
        <taxon>Betaproteobacteria</taxon>
        <taxon>Burkholderiales</taxon>
        <taxon>Comamonadaceae</taxon>
        <taxon>Variovorax</taxon>
    </lineage>
</organism>
<reference evidence="6 7" key="1">
    <citation type="submission" date="2024-03" db="EMBL/GenBank/DDBJ databases">
        <title>Novel species of the genus Variovorax.</title>
        <authorList>
            <person name="Liu Q."/>
            <person name="Xin Y.-H."/>
        </authorList>
    </citation>
    <scope>NUCLEOTIDE SEQUENCE [LARGE SCALE GENOMIC DNA]</scope>
    <source>
        <strain evidence="6 7">KACC 18899</strain>
    </source>
</reference>
<dbReference type="RefSeq" id="WP_340356313.1">
    <property type="nucleotide sequence ID" value="NZ_JBBKZU010000003.1"/>
</dbReference>
<dbReference type="Gene3D" id="2.60.120.10">
    <property type="entry name" value="Jelly Rolls"/>
    <property type="match status" value="1"/>
</dbReference>
<dbReference type="InterPro" id="IPR012318">
    <property type="entry name" value="HTH_CRP"/>
</dbReference>
<comment type="caution">
    <text evidence="6">The sequence shown here is derived from an EMBL/GenBank/DDBJ whole genome shotgun (WGS) entry which is preliminary data.</text>
</comment>
<keyword evidence="7" id="KW-1185">Reference proteome</keyword>
<gene>
    <name evidence="6" type="ORF">WKW77_07930</name>
</gene>
<evidence type="ECO:0000256" key="3">
    <source>
        <dbReference type="ARBA" id="ARBA00023163"/>
    </source>
</evidence>
<evidence type="ECO:0000313" key="7">
    <source>
        <dbReference type="Proteomes" id="UP001365846"/>
    </source>
</evidence>
<dbReference type="InterPro" id="IPR036390">
    <property type="entry name" value="WH_DNA-bd_sf"/>
</dbReference>
<dbReference type="CDD" id="cd00038">
    <property type="entry name" value="CAP_ED"/>
    <property type="match status" value="1"/>
</dbReference>
<dbReference type="PROSITE" id="PS50042">
    <property type="entry name" value="CNMP_BINDING_3"/>
    <property type="match status" value="1"/>
</dbReference>
<feature type="domain" description="Cyclic nucleotide-binding" evidence="4">
    <location>
        <begin position="40"/>
        <end position="126"/>
    </location>
</feature>
<keyword evidence="2" id="KW-0238">DNA-binding</keyword>
<protein>
    <submittedName>
        <fullName evidence="6">Crp/Fnr family transcriptional regulator</fullName>
    </submittedName>
</protein>
<dbReference type="PANTHER" id="PTHR24567">
    <property type="entry name" value="CRP FAMILY TRANSCRIPTIONAL REGULATORY PROTEIN"/>
    <property type="match status" value="1"/>
</dbReference>
<dbReference type="InterPro" id="IPR018490">
    <property type="entry name" value="cNMP-bd_dom_sf"/>
</dbReference>
<accession>A0ABU8VDP3</accession>
<dbReference type="Pfam" id="PF00027">
    <property type="entry name" value="cNMP_binding"/>
    <property type="match status" value="1"/>
</dbReference>
<dbReference type="PROSITE" id="PS51063">
    <property type="entry name" value="HTH_CRP_2"/>
    <property type="match status" value="1"/>
</dbReference>
<dbReference type="InterPro" id="IPR000595">
    <property type="entry name" value="cNMP-bd_dom"/>
</dbReference>
<dbReference type="SUPFAM" id="SSF51206">
    <property type="entry name" value="cAMP-binding domain-like"/>
    <property type="match status" value="1"/>
</dbReference>
<feature type="domain" description="HTH crp-type" evidence="5">
    <location>
        <begin position="148"/>
        <end position="221"/>
    </location>
</feature>
<dbReference type="SMART" id="SM00100">
    <property type="entry name" value="cNMP"/>
    <property type="match status" value="1"/>
</dbReference>